<name>A0A6M3LP33_9ZZZZ</name>
<proteinExistence type="predicted"/>
<protein>
    <submittedName>
        <fullName evidence="1">Uncharacterized protein</fullName>
    </submittedName>
</protein>
<sequence>MNRHNTVGFQHCNIFPAYALIPLFPDSTLALAKKSRDAQHKYYPWQGEQERLASHWEMGYVVPKDLKLYDGLIPKL</sequence>
<dbReference type="EMBL" id="MT143466">
    <property type="protein sequence ID" value="QJA97137.1"/>
    <property type="molecule type" value="Genomic_DNA"/>
</dbReference>
<accession>A0A6M3LP33</accession>
<gene>
    <name evidence="1" type="ORF">MM415B06637_0001</name>
</gene>
<reference evidence="1" key="1">
    <citation type="submission" date="2020-03" db="EMBL/GenBank/DDBJ databases">
        <title>The deep terrestrial virosphere.</title>
        <authorList>
            <person name="Holmfeldt K."/>
            <person name="Nilsson E."/>
            <person name="Simone D."/>
            <person name="Lopez-Fernandez M."/>
            <person name="Wu X."/>
            <person name="de Brujin I."/>
            <person name="Lundin D."/>
            <person name="Andersson A."/>
            <person name="Bertilsson S."/>
            <person name="Dopson M."/>
        </authorList>
    </citation>
    <scope>NUCLEOTIDE SEQUENCE</scope>
    <source>
        <strain evidence="1">MM415B06637</strain>
    </source>
</reference>
<dbReference type="AlphaFoldDB" id="A0A6M3LP33"/>
<evidence type="ECO:0000313" key="1">
    <source>
        <dbReference type="EMBL" id="QJA97137.1"/>
    </source>
</evidence>
<organism evidence="1">
    <name type="scientific">viral metagenome</name>
    <dbReference type="NCBI Taxonomy" id="1070528"/>
    <lineage>
        <taxon>unclassified sequences</taxon>
        <taxon>metagenomes</taxon>
        <taxon>organismal metagenomes</taxon>
    </lineage>
</organism>